<keyword evidence="4 6" id="KW-0472">Membrane</keyword>
<feature type="compositionally biased region" description="Low complexity" evidence="5">
    <location>
        <begin position="38"/>
        <end position="48"/>
    </location>
</feature>
<feature type="compositionally biased region" description="Basic residues" evidence="5">
    <location>
        <begin position="1"/>
        <end position="15"/>
    </location>
</feature>
<dbReference type="PANTHER" id="PTHR15549:SF6">
    <property type="entry name" value="MID2 DOMAIN-CONTAINING PROTEIN"/>
    <property type="match status" value="1"/>
</dbReference>
<proteinExistence type="predicted"/>
<dbReference type="InterPro" id="IPR051694">
    <property type="entry name" value="Immunoregulatory_rcpt-like"/>
</dbReference>
<evidence type="ECO:0008006" key="9">
    <source>
        <dbReference type="Google" id="ProtNLM"/>
    </source>
</evidence>
<dbReference type="Proteomes" id="UP001172673">
    <property type="component" value="Unassembled WGS sequence"/>
</dbReference>
<evidence type="ECO:0000256" key="5">
    <source>
        <dbReference type="SAM" id="MobiDB-lite"/>
    </source>
</evidence>
<reference evidence="7" key="1">
    <citation type="submission" date="2022-10" db="EMBL/GenBank/DDBJ databases">
        <title>Culturing micro-colonial fungi from biological soil crusts in the Mojave desert and describing Neophaeococcomyces mojavensis, and introducing the new genera and species Taxawa tesnikishii.</title>
        <authorList>
            <person name="Kurbessoian T."/>
            <person name="Stajich J.E."/>
        </authorList>
    </citation>
    <scope>NUCLEOTIDE SEQUENCE</scope>
    <source>
        <strain evidence="7">TK_41</strain>
    </source>
</reference>
<keyword evidence="3 6" id="KW-1133">Transmembrane helix</keyword>
<dbReference type="AlphaFoldDB" id="A0AA38XC01"/>
<evidence type="ECO:0000256" key="4">
    <source>
        <dbReference type="ARBA" id="ARBA00023136"/>
    </source>
</evidence>
<feature type="region of interest" description="Disordered" evidence="5">
    <location>
        <begin position="292"/>
        <end position="331"/>
    </location>
</feature>
<evidence type="ECO:0000313" key="8">
    <source>
        <dbReference type="Proteomes" id="UP001172673"/>
    </source>
</evidence>
<feature type="region of interest" description="Disordered" evidence="5">
    <location>
        <begin position="1"/>
        <end position="48"/>
    </location>
</feature>
<evidence type="ECO:0000256" key="1">
    <source>
        <dbReference type="ARBA" id="ARBA00004167"/>
    </source>
</evidence>
<accession>A0AA38XC01</accession>
<organism evidence="7 8">
    <name type="scientific">Cladophialophora chaetospira</name>
    <dbReference type="NCBI Taxonomy" id="386627"/>
    <lineage>
        <taxon>Eukaryota</taxon>
        <taxon>Fungi</taxon>
        <taxon>Dikarya</taxon>
        <taxon>Ascomycota</taxon>
        <taxon>Pezizomycotina</taxon>
        <taxon>Eurotiomycetes</taxon>
        <taxon>Chaetothyriomycetidae</taxon>
        <taxon>Chaetothyriales</taxon>
        <taxon>Herpotrichiellaceae</taxon>
        <taxon>Cladophialophora</taxon>
    </lineage>
</organism>
<dbReference type="PANTHER" id="PTHR15549">
    <property type="entry name" value="PAIRED IMMUNOGLOBULIN-LIKE TYPE 2 RECEPTOR"/>
    <property type="match status" value="1"/>
</dbReference>
<dbReference type="GO" id="GO:0071944">
    <property type="term" value="C:cell periphery"/>
    <property type="evidence" value="ECO:0007669"/>
    <property type="project" value="UniProtKB-ARBA"/>
</dbReference>
<feature type="compositionally biased region" description="Pro residues" evidence="5">
    <location>
        <begin position="314"/>
        <end position="323"/>
    </location>
</feature>
<protein>
    <recommendedName>
        <fullName evidence="9">Transmembrane protein</fullName>
    </recommendedName>
</protein>
<comment type="caution">
    <text evidence="7">The sequence shown here is derived from an EMBL/GenBank/DDBJ whole genome shotgun (WGS) entry which is preliminary data.</text>
</comment>
<evidence type="ECO:0000256" key="2">
    <source>
        <dbReference type="ARBA" id="ARBA00022692"/>
    </source>
</evidence>
<evidence type="ECO:0000313" key="7">
    <source>
        <dbReference type="EMBL" id="KAJ9610668.1"/>
    </source>
</evidence>
<sequence length="359" mass="37942">MFEHHVHHNGKRAPQRHPPFNYASYGMNPPTPSPTIPPSTTDMVSTTSSAPIPAASETTTDVPYAAFIYPSSLVTFNNIDVVQVGYRTVWNSVNLTVFCELNGNSDEFALARINKSKLVMLGWVIEVEWLTAVAVQSNGTLAIAPIQAGMQIPQYPTYCNFMLCNADNSTDYTTGAGFTMISTQGVGTTYGLATTQTANTPSSSTQTSNLPALTATRTATSSSSVAASGPTESALASSIHSNGLSGGAQAGIAIGVILGVFALIAAAFFFLRMKRRIDKLENMVTLRSAASSLNGAPSEKPAMGDSTAAAEPMPSSPSPPPDGCGPRIEVFKIGDSHRNSEDWRRFFGHGRIQTPTAPS</sequence>
<name>A0AA38XC01_9EURO</name>
<dbReference type="EMBL" id="JAPDRK010000007">
    <property type="protein sequence ID" value="KAJ9610668.1"/>
    <property type="molecule type" value="Genomic_DNA"/>
</dbReference>
<keyword evidence="8" id="KW-1185">Reference proteome</keyword>
<dbReference type="GO" id="GO:0016020">
    <property type="term" value="C:membrane"/>
    <property type="evidence" value="ECO:0007669"/>
    <property type="project" value="UniProtKB-SubCell"/>
</dbReference>
<gene>
    <name evidence="7" type="ORF">H2200_005445</name>
</gene>
<evidence type="ECO:0000256" key="6">
    <source>
        <dbReference type="SAM" id="Phobius"/>
    </source>
</evidence>
<keyword evidence="2 6" id="KW-0812">Transmembrane</keyword>
<comment type="subcellular location">
    <subcellularLocation>
        <location evidence="1">Membrane</location>
        <topology evidence="1">Single-pass membrane protein</topology>
    </subcellularLocation>
</comment>
<feature type="transmembrane region" description="Helical" evidence="6">
    <location>
        <begin position="250"/>
        <end position="271"/>
    </location>
</feature>
<evidence type="ECO:0000256" key="3">
    <source>
        <dbReference type="ARBA" id="ARBA00022989"/>
    </source>
</evidence>